<dbReference type="AlphaFoldDB" id="A0A645DQ80"/>
<dbReference type="PANTHER" id="PTHR32071">
    <property type="entry name" value="TRANSCRIPTIONAL REGULATORY PROTEIN"/>
    <property type="match status" value="1"/>
</dbReference>
<accession>A0A645DQ80</accession>
<name>A0A645DQ80_9ZZZZ</name>
<proteinExistence type="predicted"/>
<reference evidence="2" key="1">
    <citation type="submission" date="2019-08" db="EMBL/GenBank/DDBJ databases">
        <authorList>
            <person name="Kucharzyk K."/>
            <person name="Murdoch R.W."/>
            <person name="Higgins S."/>
            <person name="Loffler F."/>
        </authorList>
    </citation>
    <scope>NUCLEOTIDE SEQUENCE</scope>
</reference>
<evidence type="ECO:0000259" key="1">
    <source>
        <dbReference type="Pfam" id="PF02954"/>
    </source>
</evidence>
<dbReference type="GO" id="GO:0043565">
    <property type="term" value="F:sequence-specific DNA binding"/>
    <property type="evidence" value="ECO:0007669"/>
    <property type="project" value="InterPro"/>
</dbReference>
<organism evidence="2">
    <name type="scientific">bioreactor metagenome</name>
    <dbReference type="NCBI Taxonomy" id="1076179"/>
    <lineage>
        <taxon>unclassified sequences</taxon>
        <taxon>metagenomes</taxon>
        <taxon>ecological metagenomes</taxon>
    </lineage>
</organism>
<dbReference type="Pfam" id="PF02954">
    <property type="entry name" value="HTH_8"/>
    <property type="match status" value="1"/>
</dbReference>
<dbReference type="InterPro" id="IPR009057">
    <property type="entry name" value="Homeodomain-like_sf"/>
</dbReference>
<dbReference type="PRINTS" id="PR01590">
    <property type="entry name" value="HTHFIS"/>
</dbReference>
<evidence type="ECO:0000313" key="2">
    <source>
        <dbReference type="EMBL" id="MPM91451.1"/>
    </source>
</evidence>
<protein>
    <recommendedName>
        <fullName evidence="1">DNA binding HTH domain-containing protein</fullName>
    </recommendedName>
</protein>
<feature type="domain" description="DNA binding HTH" evidence="1">
    <location>
        <begin position="69"/>
        <end position="108"/>
    </location>
</feature>
<dbReference type="SUPFAM" id="SSF46689">
    <property type="entry name" value="Homeodomain-like"/>
    <property type="match status" value="1"/>
</dbReference>
<dbReference type="EMBL" id="VSSQ01038503">
    <property type="protein sequence ID" value="MPM91451.1"/>
    <property type="molecule type" value="Genomic_DNA"/>
</dbReference>
<comment type="caution">
    <text evidence="2">The sequence shown here is derived from an EMBL/GenBank/DDBJ whole genome shotgun (WGS) entry which is preliminary data.</text>
</comment>
<dbReference type="InterPro" id="IPR002197">
    <property type="entry name" value="HTH_Fis"/>
</dbReference>
<sequence length="112" mass="13481">MRELKNIIDRMVILSEDGIITQDCLPILYSMNTKEKKEPEEFAAPHRDQPFPWPDPKFEDILPLRDYKRQTEARYLEWALRQTGGNVAETARRLEMSRRQLFQKIKEYQIKK</sequence>
<dbReference type="Gene3D" id="1.10.10.60">
    <property type="entry name" value="Homeodomain-like"/>
    <property type="match status" value="1"/>
</dbReference>
<gene>
    <name evidence="2" type="ORF">SDC9_138580</name>
</gene>